<evidence type="ECO:0000256" key="1">
    <source>
        <dbReference type="ARBA" id="ARBA00009067"/>
    </source>
</evidence>
<dbReference type="RefSeq" id="WP_252795476.1">
    <property type="nucleotide sequence ID" value="NZ_CP097121.1"/>
</dbReference>
<reference evidence="4" key="1">
    <citation type="submission" date="2022-05" db="EMBL/GenBank/DDBJ databases">
        <authorList>
            <person name="Oliphant S.A."/>
            <person name="Watson-Haigh N.S."/>
            <person name="Sumby K.M."/>
            <person name="Gardner J.M."/>
            <person name="Jiranek V."/>
        </authorList>
    </citation>
    <scope>NUCLEOTIDE SEQUENCE</scope>
    <source>
        <strain evidence="4">KI4_A6</strain>
    </source>
</reference>
<dbReference type="PANTHER" id="PTHR36435">
    <property type="entry name" value="SLR1288 PROTEIN"/>
    <property type="match status" value="1"/>
</dbReference>
<keyword evidence="4" id="KW-0645">Protease</keyword>
<evidence type="ECO:0000313" key="4">
    <source>
        <dbReference type="EMBL" id="USS90983.1"/>
    </source>
</evidence>
<feature type="transmembrane region" description="Helical" evidence="2">
    <location>
        <begin position="181"/>
        <end position="199"/>
    </location>
</feature>
<dbReference type="InterPro" id="IPR003675">
    <property type="entry name" value="Rce1/LyrA-like_dom"/>
</dbReference>
<evidence type="ECO:0000259" key="3">
    <source>
        <dbReference type="Pfam" id="PF02517"/>
    </source>
</evidence>
<organism evidence="4 5">
    <name type="scientific">Fructilactobacillus carniphilus</name>
    <dbReference type="NCBI Taxonomy" id="2940297"/>
    <lineage>
        <taxon>Bacteria</taxon>
        <taxon>Bacillati</taxon>
        <taxon>Bacillota</taxon>
        <taxon>Bacilli</taxon>
        <taxon>Lactobacillales</taxon>
        <taxon>Lactobacillaceae</taxon>
        <taxon>Fructilactobacillus</taxon>
    </lineage>
</organism>
<feature type="domain" description="CAAX prenyl protease 2/Lysostaphin resistance protein A-like" evidence="3">
    <location>
        <begin position="128"/>
        <end position="217"/>
    </location>
</feature>
<dbReference type="GO" id="GO:0008237">
    <property type="term" value="F:metallopeptidase activity"/>
    <property type="evidence" value="ECO:0007669"/>
    <property type="project" value="UniProtKB-KW"/>
</dbReference>
<dbReference type="Proteomes" id="UP001056164">
    <property type="component" value="Chromosome"/>
</dbReference>
<feature type="transmembrane region" description="Helical" evidence="2">
    <location>
        <begin position="116"/>
        <end position="138"/>
    </location>
</feature>
<feature type="transmembrane region" description="Helical" evidence="2">
    <location>
        <begin position="83"/>
        <end position="104"/>
    </location>
</feature>
<dbReference type="Pfam" id="PF02517">
    <property type="entry name" value="Rce1-like"/>
    <property type="match status" value="1"/>
</dbReference>
<gene>
    <name evidence="4" type="ORF">M3M37_01890</name>
</gene>
<dbReference type="PANTHER" id="PTHR36435:SF1">
    <property type="entry name" value="CAAX AMINO TERMINAL PROTEASE FAMILY PROTEIN"/>
    <property type="match status" value="1"/>
</dbReference>
<keyword evidence="2" id="KW-1133">Transmembrane helix</keyword>
<protein>
    <submittedName>
        <fullName evidence="4">CPBP family intramembrane metalloprotease</fullName>
    </submittedName>
</protein>
<evidence type="ECO:0000256" key="2">
    <source>
        <dbReference type="SAM" id="Phobius"/>
    </source>
</evidence>
<keyword evidence="2" id="KW-0812">Transmembrane</keyword>
<comment type="similarity">
    <text evidence="1">Belongs to the UPF0177 family.</text>
</comment>
<feature type="transmembrane region" description="Helical" evidence="2">
    <location>
        <begin position="38"/>
        <end position="62"/>
    </location>
</feature>
<dbReference type="EMBL" id="CP097121">
    <property type="protein sequence ID" value="USS90983.1"/>
    <property type="molecule type" value="Genomic_DNA"/>
</dbReference>
<keyword evidence="4" id="KW-0482">Metalloprotease</keyword>
<feature type="transmembrane region" description="Helical" evidence="2">
    <location>
        <begin position="12"/>
        <end position="32"/>
    </location>
</feature>
<feature type="transmembrane region" description="Helical" evidence="2">
    <location>
        <begin position="150"/>
        <end position="175"/>
    </location>
</feature>
<evidence type="ECO:0000313" key="5">
    <source>
        <dbReference type="Proteomes" id="UP001056164"/>
    </source>
</evidence>
<accession>A0ABY5BYH3</accession>
<proteinExistence type="inferred from homology"/>
<dbReference type="InterPro" id="IPR052710">
    <property type="entry name" value="CAAX_protease"/>
</dbReference>
<keyword evidence="2" id="KW-0472">Membrane</keyword>
<keyword evidence="5" id="KW-1185">Reference proteome</keyword>
<feature type="transmembrane region" description="Helical" evidence="2">
    <location>
        <begin position="211"/>
        <end position="230"/>
    </location>
</feature>
<sequence>MNLSEIVQFIKRLLVFIILVGLVTVVPIPMLLLQQYHFQTGIIIGIIVGYISVYLISIWLAYEAYRWVWHQPNGKLTASNWKLIFVSLFEIFAVEIVTVIVAQLLHLPAGSENNQIIYQLLSSSPVVLILMSAGMVFLTPMLEELVFRGFLIRGVLSWAPNWLAMIISGIVFSAGHASSNWLSFLIYAAMGVILARVYLKTNRIQASMTLHFLNNLFATIMMVISILGNAH</sequence>
<keyword evidence="4" id="KW-0378">Hydrolase</keyword>
<name>A0ABY5BYH3_9LACO</name>